<evidence type="ECO:0000313" key="4">
    <source>
        <dbReference type="Proteomes" id="UP000829196"/>
    </source>
</evidence>
<dbReference type="Pfam" id="PF04520">
    <property type="entry name" value="Senescence_reg"/>
    <property type="match status" value="1"/>
</dbReference>
<proteinExistence type="inferred from homology"/>
<accession>A0A8T3A4Y7</accession>
<keyword evidence="4" id="KW-1185">Reference proteome</keyword>
<name>A0A8T3A4Y7_DENNO</name>
<dbReference type="Proteomes" id="UP000829196">
    <property type="component" value="Unassembled WGS sequence"/>
</dbReference>
<sequence>MTPSPHQSVLTTALLLPPYKSLTPPTSPQLHSSKVSEKTNKNMILMIMVPEELQEADVLWPEQRRRRILAPPPPAVTTSATDNPQKKSAPIKIPQPLPIPAAGEDYIDGEGMLPPHEMVARRWAREKIACSVCTGQGRTLKGRDLRHVRNSVLRLTGFLER</sequence>
<dbReference type="PANTHER" id="PTHR33083">
    <property type="entry name" value="EXPRESSED PROTEIN"/>
    <property type="match status" value="1"/>
</dbReference>
<comment type="similarity">
    <text evidence="1">Belongs to the senescence regulator S40 family.</text>
</comment>
<gene>
    <name evidence="3" type="ORF">KFK09_025826</name>
</gene>
<reference evidence="3" key="1">
    <citation type="journal article" date="2022" name="Front. Genet.">
        <title>Chromosome-Scale Assembly of the Dendrobium nobile Genome Provides Insights Into the Molecular Mechanism of the Biosynthesis of the Medicinal Active Ingredient of Dendrobium.</title>
        <authorList>
            <person name="Xu Q."/>
            <person name="Niu S.-C."/>
            <person name="Li K.-L."/>
            <person name="Zheng P.-J."/>
            <person name="Zhang X.-J."/>
            <person name="Jia Y."/>
            <person name="Liu Y."/>
            <person name="Niu Y.-X."/>
            <person name="Yu L.-H."/>
            <person name="Chen D.-F."/>
            <person name="Zhang G.-Q."/>
        </authorList>
    </citation>
    <scope>NUCLEOTIDE SEQUENCE</scope>
    <source>
        <tissue evidence="3">Leaf</tissue>
    </source>
</reference>
<dbReference type="InterPro" id="IPR007608">
    <property type="entry name" value="Senescence_reg_S40"/>
</dbReference>
<protein>
    <submittedName>
        <fullName evidence="3">Uncharacterized protein</fullName>
    </submittedName>
</protein>
<dbReference type="OrthoDB" id="672058at2759"/>
<feature type="region of interest" description="Disordered" evidence="2">
    <location>
        <begin position="69"/>
        <end position="95"/>
    </location>
</feature>
<comment type="caution">
    <text evidence="3">The sequence shown here is derived from an EMBL/GenBank/DDBJ whole genome shotgun (WGS) entry which is preliminary data.</text>
</comment>
<dbReference type="PANTHER" id="PTHR33083:SF123">
    <property type="entry name" value="EXPRESSED PROTEIN"/>
    <property type="match status" value="1"/>
</dbReference>
<evidence type="ECO:0000313" key="3">
    <source>
        <dbReference type="EMBL" id="KAI0491566.1"/>
    </source>
</evidence>
<evidence type="ECO:0000256" key="1">
    <source>
        <dbReference type="ARBA" id="ARBA00034773"/>
    </source>
</evidence>
<organism evidence="3 4">
    <name type="scientific">Dendrobium nobile</name>
    <name type="common">Orchid</name>
    <dbReference type="NCBI Taxonomy" id="94219"/>
    <lineage>
        <taxon>Eukaryota</taxon>
        <taxon>Viridiplantae</taxon>
        <taxon>Streptophyta</taxon>
        <taxon>Embryophyta</taxon>
        <taxon>Tracheophyta</taxon>
        <taxon>Spermatophyta</taxon>
        <taxon>Magnoliopsida</taxon>
        <taxon>Liliopsida</taxon>
        <taxon>Asparagales</taxon>
        <taxon>Orchidaceae</taxon>
        <taxon>Epidendroideae</taxon>
        <taxon>Malaxideae</taxon>
        <taxon>Dendrobiinae</taxon>
        <taxon>Dendrobium</taxon>
    </lineage>
</organism>
<dbReference type="GO" id="GO:0010150">
    <property type="term" value="P:leaf senescence"/>
    <property type="evidence" value="ECO:0007669"/>
    <property type="project" value="UniProtKB-ARBA"/>
</dbReference>
<dbReference type="EMBL" id="JAGYWB010000018">
    <property type="protein sequence ID" value="KAI0491566.1"/>
    <property type="molecule type" value="Genomic_DNA"/>
</dbReference>
<evidence type="ECO:0000256" key="2">
    <source>
        <dbReference type="SAM" id="MobiDB-lite"/>
    </source>
</evidence>
<dbReference type="AlphaFoldDB" id="A0A8T3A4Y7"/>